<dbReference type="InterPro" id="IPR000620">
    <property type="entry name" value="EamA_dom"/>
</dbReference>
<evidence type="ECO:0000313" key="9">
    <source>
        <dbReference type="Proteomes" id="UP000293433"/>
    </source>
</evidence>
<dbReference type="Pfam" id="PF00892">
    <property type="entry name" value="EamA"/>
    <property type="match status" value="2"/>
</dbReference>
<feature type="transmembrane region" description="Helical" evidence="6">
    <location>
        <begin position="233"/>
        <end position="255"/>
    </location>
</feature>
<dbReference type="AlphaFoldDB" id="A0A4Q7LR84"/>
<comment type="caution">
    <text evidence="8">The sequence shown here is derived from an EMBL/GenBank/DDBJ whole genome shotgun (WGS) entry which is preliminary data.</text>
</comment>
<feature type="domain" description="EamA" evidence="7">
    <location>
        <begin position="173"/>
        <end position="306"/>
    </location>
</feature>
<keyword evidence="5 6" id="KW-0472">Membrane</keyword>
<dbReference type="InterPro" id="IPR050638">
    <property type="entry name" value="AA-Vitamin_Transporters"/>
</dbReference>
<organism evidence="8 9">
    <name type="scientific">Sphaerotilus mobilis</name>
    <dbReference type="NCBI Taxonomy" id="47994"/>
    <lineage>
        <taxon>Bacteria</taxon>
        <taxon>Pseudomonadati</taxon>
        <taxon>Pseudomonadota</taxon>
        <taxon>Betaproteobacteria</taxon>
        <taxon>Burkholderiales</taxon>
        <taxon>Sphaerotilaceae</taxon>
        <taxon>Sphaerotilus</taxon>
    </lineage>
</organism>
<name>A0A4Q7LR84_9BURK</name>
<dbReference type="InterPro" id="IPR037185">
    <property type="entry name" value="EmrE-like"/>
</dbReference>
<evidence type="ECO:0000256" key="4">
    <source>
        <dbReference type="ARBA" id="ARBA00022989"/>
    </source>
</evidence>
<dbReference type="Proteomes" id="UP000293433">
    <property type="component" value="Unassembled WGS sequence"/>
</dbReference>
<feature type="transmembrane region" description="Helical" evidence="6">
    <location>
        <begin position="143"/>
        <end position="162"/>
    </location>
</feature>
<evidence type="ECO:0000259" key="7">
    <source>
        <dbReference type="Pfam" id="PF00892"/>
    </source>
</evidence>
<feature type="transmembrane region" description="Helical" evidence="6">
    <location>
        <begin position="15"/>
        <end position="38"/>
    </location>
</feature>
<dbReference type="PANTHER" id="PTHR32322:SF2">
    <property type="entry name" value="EAMA DOMAIN-CONTAINING PROTEIN"/>
    <property type="match status" value="1"/>
</dbReference>
<dbReference type="PANTHER" id="PTHR32322">
    <property type="entry name" value="INNER MEMBRANE TRANSPORTER"/>
    <property type="match status" value="1"/>
</dbReference>
<feature type="transmembrane region" description="Helical" evidence="6">
    <location>
        <begin position="208"/>
        <end position="227"/>
    </location>
</feature>
<keyword evidence="9" id="KW-1185">Reference proteome</keyword>
<reference evidence="8 9" key="1">
    <citation type="submission" date="2019-02" db="EMBL/GenBank/DDBJ databases">
        <title>Genomic Encyclopedia of Type Strains, Phase IV (KMG-IV): sequencing the most valuable type-strain genomes for metagenomic binning, comparative biology and taxonomic classification.</title>
        <authorList>
            <person name="Goeker M."/>
        </authorList>
    </citation>
    <scope>NUCLEOTIDE SEQUENCE [LARGE SCALE GENOMIC DNA]</scope>
    <source>
        <strain evidence="8 9">DSM 10617</strain>
    </source>
</reference>
<comment type="subcellular location">
    <subcellularLocation>
        <location evidence="1">Membrane</location>
        <topology evidence="1">Multi-pass membrane protein</topology>
    </subcellularLocation>
</comment>
<feature type="transmembrane region" description="Helical" evidence="6">
    <location>
        <begin position="289"/>
        <end position="306"/>
    </location>
</feature>
<evidence type="ECO:0000256" key="2">
    <source>
        <dbReference type="ARBA" id="ARBA00007362"/>
    </source>
</evidence>
<feature type="transmembrane region" description="Helical" evidence="6">
    <location>
        <begin position="44"/>
        <end position="64"/>
    </location>
</feature>
<feature type="transmembrane region" description="Helical" evidence="6">
    <location>
        <begin position="267"/>
        <end position="283"/>
    </location>
</feature>
<evidence type="ECO:0000256" key="6">
    <source>
        <dbReference type="SAM" id="Phobius"/>
    </source>
</evidence>
<evidence type="ECO:0000256" key="5">
    <source>
        <dbReference type="ARBA" id="ARBA00023136"/>
    </source>
</evidence>
<gene>
    <name evidence="8" type="ORF">EV685_1243</name>
</gene>
<accession>A0A4Q7LR84</accession>
<feature type="transmembrane region" description="Helical" evidence="6">
    <location>
        <begin position="168"/>
        <end position="187"/>
    </location>
</feature>
<keyword evidence="4 6" id="KW-1133">Transmembrane helix</keyword>
<evidence type="ECO:0000313" key="8">
    <source>
        <dbReference type="EMBL" id="RZS56692.1"/>
    </source>
</evidence>
<protein>
    <submittedName>
        <fullName evidence="8">Drug/metabolite transporter (DMT)-like permease</fullName>
    </submittedName>
</protein>
<evidence type="ECO:0000256" key="1">
    <source>
        <dbReference type="ARBA" id="ARBA00004141"/>
    </source>
</evidence>
<evidence type="ECO:0000256" key="3">
    <source>
        <dbReference type="ARBA" id="ARBA00022692"/>
    </source>
</evidence>
<dbReference type="EMBL" id="SGWV01000008">
    <property type="protein sequence ID" value="RZS56692.1"/>
    <property type="molecule type" value="Genomic_DNA"/>
</dbReference>
<feature type="domain" description="EamA" evidence="7">
    <location>
        <begin position="22"/>
        <end position="157"/>
    </location>
</feature>
<sequence length="313" mass="32616">MAVAGSTPSTSGDRWIAAMPAVFVLIWSTGFVVARYGMPHAPPFTFLAVRFFLSMLCLGLWARLADAAWPTSAKQWGHLAVTGLLMQAGYLGGVWAAVRWGIGAGTVALIVGLQPLLTTLWVTARPGAAVGSAGHERLGRRHWVGLLMGLCGLALVVGPKLGHGEVTPINLGLALVALLSITAGTLYQKHHVRPCDVRTAGGVQMMAALALTAPIALAELTLGGATVDLHPDLFGAMAWSVLVLTLGGSSLLYLLIARGAATRVTSLMYLVPPCTAVLAWLLFDERLDASMAAGIVLSVSGVLLVVRSPSARS</sequence>
<dbReference type="GO" id="GO:0016020">
    <property type="term" value="C:membrane"/>
    <property type="evidence" value="ECO:0007669"/>
    <property type="project" value="UniProtKB-SubCell"/>
</dbReference>
<comment type="similarity">
    <text evidence="2">Belongs to the EamA transporter family.</text>
</comment>
<dbReference type="SUPFAM" id="SSF103481">
    <property type="entry name" value="Multidrug resistance efflux transporter EmrE"/>
    <property type="match status" value="2"/>
</dbReference>
<proteinExistence type="inferred from homology"/>
<feature type="transmembrane region" description="Helical" evidence="6">
    <location>
        <begin position="102"/>
        <end position="122"/>
    </location>
</feature>
<keyword evidence="3 6" id="KW-0812">Transmembrane</keyword>